<evidence type="ECO:0000313" key="3">
    <source>
        <dbReference type="EMBL" id="RNA09456.1"/>
    </source>
</evidence>
<proteinExistence type="predicted"/>
<keyword evidence="4" id="KW-1185">Reference proteome</keyword>
<organism evidence="3 4">
    <name type="scientific">Brachionus plicatilis</name>
    <name type="common">Marine rotifer</name>
    <name type="synonym">Brachionus muelleri</name>
    <dbReference type="NCBI Taxonomy" id="10195"/>
    <lineage>
        <taxon>Eukaryota</taxon>
        <taxon>Metazoa</taxon>
        <taxon>Spiralia</taxon>
        <taxon>Gnathifera</taxon>
        <taxon>Rotifera</taxon>
        <taxon>Eurotatoria</taxon>
        <taxon>Monogononta</taxon>
        <taxon>Pseudotrocha</taxon>
        <taxon>Ploima</taxon>
        <taxon>Brachionidae</taxon>
        <taxon>Brachionus</taxon>
    </lineage>
</organism>
<keyword evidence="2" id="KW-0732">Signal</keyword>
<name>A0A3M7QDE8_BRAPC</name>
<gene>
    <name evidence="3" type="ORF">BpHYR1_042536</name>
</gene>
<accession>A0A3M7QDE8</accession>
<dbReference type="EMBL" id="REGN01006464">
    <property type="protein sequence ID" value="RNA09456.1"/>
    <property type="molecule type" value="Genomic_DNA"/>
</dbReference>
<comment type="caution">
    <text evidence="3">The sequence shown here is derived from an EMBL/GenBank/DDBJ whole genome shotgun (WGS) entry which is preliminary data.</text>
</comment>
<feature type="signal peptide" evidence="2">
    <location>
        <begin position="1"/>
        <end position="19"/>
    </location>
</feature>
<evidence type="ECO:0000256" key="1">
    <source>
        <dbReference type="SAM" id="MobiDB-lite"/>
    </source>
</evidence>
<dbReference type="AlphaFoldDB" id="A0A3M7QDE8"/>
<reference evidence="3 4" key="1">
    <citation type="journal article" date="2018" name="Sci. Rep.">
        <title>Genomic signatures of local adaptation to the degree of environmental predictability in rotifers.</title>
        <authorList>
            <person name="Franch-Gras L."/>
            <person name="Hahn C."/>
            <person name="Garcia-Roger E.M."/>
            <person name="Carmona M.J."/>
            <person name="Serra M."/>
            <person name="Gomez A."/>
        </authorList>
    </citation>
    <scope>NUCLEOTIDE SEQUENCE [LARGE SCALE GENOMIC DNA]</scope>
    <source>
        <strain evidence="3">HYR1</strain>
    </source>
</reference>
<evidence type="ECO:0000313" key="4">
    <source>
        <dbReference type="Proteomes" id="UP000276133"/>
    </source>
</evidence>
<feature type="region of interest" description="Disordered" evidence="1">
    <location>
        <begin position="38"/>
        <end position="65"/>
    </location>
</feature>
<evidence type="ECO:0000256" key="2">
    <source>
        <dbReference type="SAM" id="SignalP"/>
    </source>
</evidence>
<dbReference type="Proteomes" id="UP000276133">
    <property type="component" value="Unassembled WGS sequence"/>
</dbReference>
<sequence>MSKLLIILSENSLVIFALGTFWSSEDVIYWLLVNDQSPTPNNPQPQQPKTSNGQKVPTAKNYQRL</sequence>
<feature type="chain" id="PRO_5017932586" evidence="2">
    <location>
        <begin position="20"/>
        <end position="65"/>
    </location>
</feature>
<protein>
    <submittedName>
        <fullName evidence="3">Uncharacterized protein</fullName>
    </submittedName>
</protein>